<feature type="domain" description="BRCT" evidence="4">
    <location>
        <begin position="491"/>
        <end position="573"/>
    </location>
</feature>
<dbReference type="Gene3D" id="3.40.50.10190">
    <property type="entry name" value="BRCT domain"/>
    <property type="match status" value="3"/>
</dbReference>
<accession>A0AA36GNY8</accession>
<feature type="domain" description="BRCT" evidence="4">
    <location>
        <begin position="130"/>
        <end position="222"/>
    </location>
</feature>
<dbReference type="SUPFAM" id="SSF52113">
    <property type="entry name" value="BRCT domain"/>
    <property type="match status" value="3"/>
</dbReference>
<evidence type="ECO:0000313" key="6">
    <source>
        <dbReference type="Proteomes" id="UP001176961"/>
    </source>
</evidence>
<keyword evidence="6" id="KW-1185">Reference proteome</keyword>
<dbReference type="Pfam" id="PF00533">
    <property type="entry name" value="BRCT"/>
    <property type="match status" value="2"/>
</dbReference>
<name>A0AA36GNY8_CYLNA</name>
<evidence type="ECO:0000256" key="3">
    <source>
        <dbReference type="SAM" id="MobiDB-lite"/>
    </source>
</evidence>
<organism evidence="5 6">
    <name type="scientific">Cylicocyclus nassatus</name>
    <name type="common">Nematode worm</name>
    <dbReference type="NCBI Taxonomy" id="53992"/>
    <lineage>
        <taxon>Eukaryota</taxon>
        <taxon>Metazoa</taxon>
        <taxon>Ecdysozoa</taxon>
        <taxon>Nematoda</taxon>
        <taxon>Chromadorea</taxon>
        <taxon>Rhabditida</taxon>
        <taxon>Rhabditina</taxon>
        <taxon>Rhabditomorpha</taxon>
        <taxon>Strongyloidea</taxon>
        <taxon>Strongylidae</taxon>
        <taxon>Cylicocyclus</taxon>
    </lineage>
</organism>
<dbReference type="Pfam" id="PF01344">
    <property type="entry name" value="Kelch_1"/>
    <property type="match status" value="2"/>
</dbReference>
<evidence type="ECO:0000256" key="2">
    <source>
        <dbReference type="ARBA" id="ARBA00022737"/>
    </source>
</evidence>
<dbReference type="AlphaFoldDB" id="A0AA36GNY8"/>
<dbReference type="InterPro" id="IPR001357">
    <property type="entry name" value="BRCT_dom"/>
</dbReference>
<gene>
    <name evidence="5" type="ORF">CYNAS_LOCUS7467</name>
</gene>
<dbReference type="PANTHER" id="PTHR13561:SF20">
    <property type="entry name" value="DNA TOPOISOMERASE 2-BINDING PROTEIN 1"/>
    <property type="match status" value="1"/>
</dbReference>
<dbReference type="InterPro" id="IPR036420">
    <property type="entry name" value="BRCT_dom_sf"/>
</dbReference>
<protein>
    <recommendedName>
        <fullName evidence="4">BRCT domain-containing protein</fullName>
    </recommendedName>
</protein>
<dbReference type="InterPro" id="IPR006652">
    <property type="entry name" value="Kelch_1"/>
</dbReference>
<comment type="caution">
    <text evidence="5">The sequence shown here is derived from an EMBL/GenBank/DDBJ whole genome shotgun (WGS) entry which is preliminary data.</text>
</comment>
<dbReference type="CDD" id="cd17751">
    <property type="entry name" value="BRCT_microcephalin_rpt3"/>
    <property type="match status" value="1"/>
</dbReference>
<proteinExistence type="predicted"/>
<evidence type="ECO:0000313" key="5">
    <source>
        <dbReference type="EMBL" id="CAJ0595484.1"/>
    </source>
</evidence>
<feature type="region of interest" description="Disordered" evidence="3">
    <location>
        <begin position="40"/>
        <end position="82"/>
    </location>
</feature>
<dbReference type="CDD" id="cd17716">
    <property type="entry name" value="BRCT_microcephalin_rpt1"/>
    <property type="match status" value="1"/>
</dbReference>
<feature type="region of interest" description="Disordered" evidence="3">
    <location>
        <begin position="382"/>
        <end position="436"/>
    </location>
</feature>
<evidence type="ECO:0000259" key="4">
    <source>
        <dbReference type="PROSITE" id="PS50172"/>
    </source>
</evidence>
<dbReference type="PROSITE" id="PS50172">
    <property type="entry name" value="BRCT"/>
    <property type="match status" value="3"/>
</dbReference>
<dbReference type="SMART" id="SM00292">
    <property type="entry name" value="BRCT"/>
    <property type="match status" value="3"/>
</dbReference>
<dbReference type="SUPFAM" id="SSF117281">
    <property type="entry name" value="Kelch motif"/>
    <property type="match status" value="1"/>
</dbReference>
<dbReference type="Proteomes" id="UP001176961">
    <property type="component" value="Unassembled WGS sequence"/>
</dbReference>
<dbReference type="InterPro" id="IPR015915">
    <property type="entry name" value="Kelch-typ_b-propeller"/>
</dbReference>
<dbReference type="PANTHER" id="PTHR13561">
    <property type="entry name" value="DNA REPLICATION REGULATOR DPB11-RELATED"/>
    <property type="match status" value="1"/>
</dbReference>
<feature type="domain" description="BRCT" evidence="4">
    <location>
        <begin position="585"/>
        <end position="675"/>
    </location>
</feature>
<keyword evidence="1" id="KW-0880">Kelch repeat</keyword>
<keyword evidence="2" id="KW-0677">Repeat</keyword>
<evidence type="ECO:0000256" key="1">
    <source>
        <dbReference type="ARBA" id="ARBA00022441"/>
    </source>
</evidence>
<dbReference type="EMBL" id="CATQJL010000112">
    <property type="protein sequence ID" value="CAJ0595484.1"/>
    <property type="molecule type" value="Genomic_DNA"/>
</dbReference>
<sequence length="983" mass="109043">MTTAYNFPDLNISPISIDDEEEAEDSLHTLPVSWLSLSKNTSSGNPSVVPDSDPIPLEAASEDERLNPNPETTADHQIRPSRPSSLRLMIGESFDESSEEVFMAMENRMKHSLFSVAESCDIAEALDDDTFSNILNGCRVCVEMGCCKESSEDVRSRLRRMGAVVSRRFTETTTHVVFSYGGSTEILQSVFESLRRPFLIDPHWVHECFNARARVAEESFSLYECRYLVNTLRRSLDQRNASCSRVVLQDVTNERACIGHPAISEDVEVTFSRSMNASELLLKLDLLSKRLDKIGVTTSCVLGKRCPSALKGGQLQMKQLPTNANMLACRKVPSIVKITRRRTHGAFPLEYREPANVAVKVIREAREEQAAVSGYPTTSVANAEAAKENEEPRNTLACDLPHVPKNGNKKFTKNFGLQQKSSESKSPRKCSSSSGNSTEMGLLGFKSLSQCGAYAPLVETASSMINQLQSASSSAEFVGKKHTSKIGGKTRDGVVFTGFVKEKERELHAYVRDLGLKVHSKISARTYCVVSANGERTLNTMRAVVNAIPVVEPEWLETCADHNKLLPVDDYEHERWAELIKRRQEYCEVFADYGKILICDECSPPSDVLRWMIEKSGGEVTTDPLDCSLIVAPHNHSLEIYCSEELEVPPPVVVEKYILDCICENEVLDVDDYMEHQVVDDLLIMPNTRLSSVLLLGGCTEAAEGGALRSFEEVNFSCFPANGINIASGLTGNLNQPRRSPAVLRGKGSIYVIGGCLEKGCHVDTVEQISFYDGEWVGSSRNTVDVEPRSCTAFCNLDEQCGLVIGGFNGTDCLKTVALIQEIGHEVYSKRLNDLPFRLKNSVAVSISNDTALLFGGWDESSTMRTVFRLQFDRECESYQLDMESLLPYAVEGHCCVSHSGYIYVIGGYDDVSVVNTIVRYSTATKNSEILPTRLAIARENHVCEIVLERYIVVMAEEHSYLVPVNVEFKLSQKRNRPASIAI</sequence>
<dbReference type="CDD" id="cd00027">
    <property type="entry name" value="BRCT"/>
    <property type="match status" value="1"/>
</dbReference>
<dbReference type="Gene3D" id="2.120.10.80">
    <property type="entry name" value="Kelch-type beta propeller"/>
    <property type="match status" value="1"/>
</dbReference>
<reference evidence="5" key="1">
    <citation type="submission" date="2023-07" db="EMBL/GenBank/DDBJ databases">
        <authorList>
            <consortium name="CYATHOMIX"/>
        </authorList>
    </citation>
    <scope>NUCLEOTIDE SEQUENCE</scope>
    <source>
        <strain evidence="5">N/A</strain>
    </source>
</reference>